<keyword evidence="1" id="KW-0472">Membrane</keyword>
<proteinExistence type="predicted"/>
<sequence>MKTKLLTLVCAVSILGASTPSARAIEDYSSAAMVADAIVVRPVCLAATVVGSAFFVVALPFSAMSKSVKRTGQVLVAKPARATFTRPLGDMQALHE</sequence>
<evidence type="ECO:0000256" key="1">
    <source>
        <dbReference type="SAM" id="Phobius"/>
    </source>
</evidence>
<evidence type="ECO:0008006" key="3">
    <source>
        <dbReference type="Google" id="ProtNLM"/>
    </source>
</evidence>
<keyword evidence="1" id="KW-1133">Transmembrane helix</keyword>
<reference evidence="2" key="1">
    <citation type="submission" date="2019-08" db="EMBL/GenBank/DDBJ databases">
        <authorList>
            <person name="Kucharzyk K."/>
            <person name="Murdoch R.W."/>
            <person name="Higgins S."/>
            <person name="Loffler F."/>
        </authorList>
    </citation>
    <scope>NUCLEOTIDE SEQUENCE</scope>
</reference>
<organism evidence="2">
    <name type="scientific">bioreactor metagenome</name>
    <dbReference type="NCBI Taxonomy" id="1076179"/>
    <lineage>
        <taxon>unclassified sequences</taxon>
        <taxon>metagenomes</taxon>
        <taxon>ecological metagenomes</taxon>
    </lineage>
</organism>
<keyword evidence="1" id="KW-0812">Transmembrane</keyword>
<evidence type="ECO:0000313" key="2">
    <source>
        <dbReference type="EMBL" id="MPN47691.1"/>
    </source>
</evidence>
<dbReference type="AlphaFoldDB" id="A0A645I8P1"/>
<name>A0A645I8P1_9ZZZZ</name>
<protein>
    <recommendedName>
        <fullName evidence="3">Multidrug transporter</fullName>
    </recommendedName>
</protein>
<gene>
    <name evidence="2" type="ORF">SDC9_195295</name>
</gene>
<accession>A0A645I8P1</accession>
<comment type="caution">
    <text evidence="2">The sequence shown here is derived from an EMBL/GenBank/DDBJ whole genome shotgun (WGS) entry which is preliminary data.</text>
</comment>
<dbReference type="EMBL" id="VSSQ01109368">
    <property type="protein sequence ID" value="MPN47691.1"/>
    <property type="molecule type" value="Genomic_DNA"/>
</dbReference>
<feature type="transmembrane region" description="Helical" evidence="1">
    <location>
        <begin position="40"/>
        <end position="61"/>
    </location>
</feature>